<protein>
    <submittedName>
        <fullName evidence="8">RagB/SusD family nutrient uptake outer membrane protein</fullName>
    </submittedName>
</protein>
<dbReference type="EMBL" id="CP032317">
    <property type="protein sequence ID" value="AYA35592.1"/>
    <property type="molecule type" value="Genomic_DNA"/>
</dbReference>
<evidence type="ECO:0000256" key="5">
    <source>
        <dbReference type="ARBA" id="ARBA00023237"/>
    </source>
</evidence>
<dbReference type="OrthoDB" id="9792139at2"/>
<dbReference type="CDD" id="cd08977">
    <property type="entry name" value="SusD"/>
    <property type="match status" value="1"/>
</dbReference>
<evidence type="ECO:0000256" key="1">
    <source>
        <dbReference type="ARBA" id="ARBA00004442"/>
    </source>
</evidence>
<comment type="similarity">
    <text evidence="2">Belongs to the SusD family.</text>
</comment>
<dbReference type="InterPro" id="IPR033985">
    <property type="entry name" value="SusD-like_N"/>
</dbReference>
<dbReference type="RefSeq" id="WP_119443185.1">
    <property type="nucleotide sequence ID" value="NZ_CP032317.1"/>
</dbReference>
<evidence type="ECO:0000256" key="2">
    <source>
        <dbReference type="ARBA" id="ARBA00006275"/>
    </source>
</evidence>
<dbReference type="InterPro" id="IPR011990">
    <property type="entry name" value="TPR-like_helical_dom_sf"/>
</dbReference>
<sequence>MNFSSIRRFTTAAAFLLTLGFGTSSCEDALQVEPRASLDAEAGLETRQDIEAGLLGAYDVLQSVNYWGLRYQLFADLGADNARHTGTFPSFAQIAQNQILPDNVEVTSMWNSIYGGINRANFIIQQAEKLNDPAFNKNQAIAEARALRAFHYMNLIGYWGGSPQGYGYAGGLGVPLRVVPTTNITGSEIAPIARASEAEVNALIRSDLDFAIANLGGSNKARITKAGALALRSRFELRNRNYDAVINYTAQITGFSLEPVYANIFTQKNSAESIWELPFDNVDSNSLAFFWFPSANGGRNEVDPATALPAAHESGDTRLPVNAVTAANATPVYPTGTTRKYFRVAAGDDNAILVRHAEVLLTRAEALAQNGDLVPALGILNTVRSRAGLTPRATTLTKDQLIAAILQERRIELAQEGHRWFDLRRTNTVQAARADVTQTFRHLWPIPQRELQTSPGVVEQNPGY</sequence>
<dbReference type="KEGG" id="hyh:D3Y59_00095"/>
<dbReference type="AlphaFoldDB" id="A0A3B7QWB0"/>
<reference evidence="8 9" key="1">
    <citation type="submission" date="2018-09" db="EMBL/GenBank/DDBJ databases">
        <title>Hymenobacter medium sp. nov., isolated from R2A medium.</title>
        <authorList>
            <person name="Yingchao G."/>
        </authorList>
    </citation>
    <scope>NUCLEOTIDE SEQUENCE [LARGE SCALE GENOMIC DNA]</scope>
    <source>
        <strain evidence="9">sh-6</strain>
    </source>
</reference>
<name>A0A3B7QWB0_9BACT</name>
<evidence type="ECO:0000313" key="8">
    <source>
        <dbReference type="EMBL" id="AYA35592.1"/>
    </source>
</evidence>
<comment type="subcellular location">
    <subcellularLocation>
        <location evidence="1">Cell outer membrane</location>
    </subcellularLocation>
</comment>
<keyword evidence="9" id="KW-1185">Reference proteome</keyword>
<evidence type="ECO:0000259" key="6">
    <source>
        <dbReference type="Pfam" id="PF07980"/>
    </source>
</evidence>
<evidence type="ECO:0000259" key="7">
    <source>
        <dbReference type="Pfam" id="PF14322"/>
    </source>
</evidence>
<dbReference type="PROSITE" id="PS51257">
    <property type="entry name" value="PROKAR_LIPOPROTEIN"/>
    <property type="match status" value="1"/>
</dbReference>
<organism evidence="8 9">
    <name type="scientific">Hymenobacter oligotrophus</name>
    <dbReference type="NCBI Taxonomy" id="2319843"/>
    <lineage>
        <taxon>Bacteria</taxon>
        <taxon>Pseudomonadati</taxon>
        <taxon>Bacteroidota</taxon>
        <taxon>Cytophagia</taxon>
        <taxon>Cytophagales</taxon>
        <taxon>Hymenobacteraceae</taxon>
        <taxon>Hymenobacter</taxon>
    </lineage>
</organism>
<feature type="domain" description="RagB/SusD" evidence="6">
    <location>
        <begin position="346"/>
        <end position="431"/>
    </location>
</feature>
<dbReference type="SUPFAM" id="SSF48452">
    <property type="entry name" value="TPR-like"/>
    <property type="match status" value="1"/>
</dbReference>
<dbReference type="Pfam" id="PF14322">
    <property type="entry name" value="SusD-like_3"/>
    <property type="match status" value="1"/>
</dbReference>
<accession>A0A3B7QWB0</accession>
<dbReference type="Proteomes" id="UP000262802">
    <property type="component" value="Chromosome"/>
</dbReference>
<gene>
    <name evidence="8" type="ORF">D3Y59_00095</name>
</gene>
<keyword evidence="3" id="KW-0732">Signal</keyword>
<dbReference type="GO" id="GO:0009279">
    <property type="term" value="C:cell outer membrane"/>
    <property type="evidence" value="ECO:0007669"/>
    <property type="project" value="UniProtKB-SubCell"/>
</dbReference>
<keyword evidence="5" id="KW-0998">Cell outer membrane</keyword>
<evidence type="ECO:0000256" key="3">
    <source>
        <dbReference type="ARBA" id="ARBA00022729"/>
    </source>
</evidence>
<feature type="domain" description="SusD-like N-terminal" evidence="7">
    <location>
        <begin position="32"/>
        <end position="237"/>
    </location>
</feature>
<proteinExistence type="inferred from homology"/>
<evidence type="ECO:0000256" key="4">
    <source>
        <dbReference type="ARBA" id="ARBA00023136"/>
    </source>
</evidence>
<dbReference type="Pfam" id="PF07980">
    <property type="entry name" value="SusD_RagB"/>
    <property type="match status" value="1"/>
</dbReference>
<dbReference type="Gene3D" id="1.25.40.390">
    <property type="match status" value="1"/>
</dbReference>
<dbReference type="InterPro" id="IPR012944">
    <property type="entry name" value="SusD_RagB_dom"/>
</dbReference>
<evidence type="ECO:0000313" key="9">
    <source>
        <dbReference type="Proteomes" id="UP000262802"/>
    </source>
</evidence>
<keyword evidence="4" id="KW-0472">Membrane</keyword>